<keyword evidence="3" id="KW-0411">Iron-sulfur</keyword>
<dbReference type="Pfam" id="PF17179">
    <property type="entry name" value="Fer4_22"/>
    <property type="match status" value="1"/>
</dbReference>
<dbReference type="PANTHER" id="PTHR40447:SF1">
    <property type="entry name" value="ANAEROBIC SULFITE REDUCTASE SUBUNIT A"/>
    <property type="match status" value="1"/>
</dbReference>
<organism evidence="5 6">
    <name type="scientific">Ammonifex thiophilus</name>
    <dbReference type="NCBI Taxonomy" id="444093"/>
    <lineage>
        <taxon>Bacteria</taxon>
        <taxon>Bacillati</taxon>
        <taxon>Bacillota</taxon>
        <taxon>Clostridia</taxon>
        <taxon>Thermoanaerobacterales</taxon>
        <taxon>Thermoanaerobacteraceae</taxon>
        <taxon>Ammonifex</taxon>
    </lineage>
</organism>
<dbReference type="GO" id="GO:0051536">
    <property type="term" value="F:iron-sulfur cluster binding"/>
    <property type="evidence" value="ECO:0007669"/>
    <property type="project" value="UniProtKB-KW"/>
</dbReference>
<accession>A0A3D8P4D2</accession>
<feature type="domain" description="4Fe-4S ferredoxin-type" evidence="4">
    <location>
        <begin position="305"/>
        <end position="333"/>
    </location>
</feature>
<sequence>MLDYRVITQEKLPLFLSALRQSFLLAAPVEEEGEVYFRLLEDPSQVYLGPRPSRVPPKIFFFPPTEPLLRYRREGEKWEVFSAEQDPRPLILFGLRPCDLQSLKALDAVFLASPPDPYYAARRENTLLLGISCPEVGPGCFCVTYGYSPTTSEGADLHFTLLGKFYLVEVLTPRGKKLVQDYASFFAGETAGALEAKQSKEASLLAKFVAPPQLTGVKEKLPSLYHDPYWEELAWRCLGCGICTFLCPTCHCFDIFDRGEEEGERLRCWDTCLFKEFTLHTSGHNPRASLSARLRNRFYHKLLYHYERYGVEGCVGCGRCVVFCPVNIDIREVMVEVRRRGSSGF</sequence>
<keyword evidence="1" id="KW-0479">Metal-binding</keyword>
<evidence type="ECO:0000259" key="4">
    <source>
        <dbReference type="PROSITE" id="PS51379"/>
    </source>
</evidence>
<feature type="domain" description="4Fe-4S ferredoxin-type" evidence="4">
    <location>
        <begin position="226"/>
        <end position="258"/>
    </location>
</feature>
<evidence type="ECO:0000313" key="5">
    <source>
        <dbReference type="EMBL" id="RDV83973.1"/>
    </source>
</evidence>
<dbReference type="SUPFAM" id="SSF46548">
    <property type="entry name" value="alpha-helical ferredoxin"/>
    <property type="match status" value="1"/>
</dbReference>
<name>A0A3D8P4D2_9THEO</name>
<dbReference type="EMBL" id="QSLN01000003">
    <property type="protein sequence ID" value="RDV83973.1"/>
    <property type="molecule type" value="Genomic_DNA"/>
</dbReference>
<dbReference type="GO" id="GO:0046872">
    <property type="term" value="F:metal ion binding"/>
    <property type="evidence" value="ECO:0007669"/>
    <property type="project" value="UniProtKB-KW"/>
</dbReference>
<dbReference type="InterPro" id="IPR017896">
    <property type="entry name" value="4Fe4S_Fe-S-bd"/>
</dbReference>
<keyword evidence="2" id="KW-0408">Iron</keyword>
<dbReference type="AlphaFoldDB" id="A0A3D8P4D2"/>
<gene>
    <name evidence="5" type="ORF">DXX99_03830</name>
</gene>
<evidence type="ECO:0000256" key="3">
    <source>
        <dbReference type="ARBA" id="ARBA00023014"/>
    </source>
</evidence>
<evidence type="ECO:0000313" key="6">
    <source>
        <dbReference type="Proteomes" id="UP000256329"/>
    </source>
</evidence>
<dbReference type="InterPro" id="IPR017900">
    <property type="entry name" value="4Fe4S_Fe_S_CS"/>
</dbReference>
<dbReference type="PROSITE" id="PS51379">
    <property type="entry name" value="4FE4S_FER_2"/>
    <property type="match status" value="2"/>
</dbReference>
<reference evidence="5 6" key="1">
    <citation type="submission" date="2018-08" db="EMBL/GenBank/DDBJ databases">
        <title>Form III RuBisCO-mediated autotrophy in Thermodesulfobium bacteria.</title>
        <authorList>
            <person name="Toshchakov S.V."/>
            <person name="Kublanov I.V."/>
            <person name="Frolov E."/>
            <person name="Bonch-Osmolovskaya E.A."/>
            <person name="Tourova T.P."/>
            <person name="Chernych N.A."/>
            <person name="Lebedinsky A.V."/>
        </authorList>
    </citation>
    <scope>NUCLEOTIDE SEQUENCE [LARGE SCALE GENOMIC DNA]</scope>
    <source>
        <strain evidence="5 6">SR</strain>
    </source>
</reference>
<dbReference type="PROSITE" id="PS00198">
    <property type="entry name" value="4FE4S_FER_1"/>
    <property type="match status" value="2"/>
</dbReference>
<evidence type="ECO:0000256" key="2">
    <source>
        <dbReference type="ARBA" id="ARBA00023004"/>
    </source>
</evidence>
<dbReference type="InterPro" id="IPR009051">
    <property type="entry name" value="Helical_ferredxn"/>
</dbReference>
<evidence type="ECO:0000256" key="1">
    <source>
        <dbReference type="ARBA" id="ARBA00022723"/>
    </source>
</evidence>
<keyword evidence="6" id="KW-1185">Reference proteome</keyword>
<proteinExistence type="predicted"/>
<dbReference type="Gene3D" id="1.10.1060.10">
    <property type="entry name" value="Alpha-helical ferredoxin"/>
    <property type="match status" value="1"/>
</dbReference>
<dbReference type="Proteomes" id="UP000256329">
    <property type="component" value="Unassembled WGS sequence"/>
</dbReference>
<dbReference type="PANTHER" id="PTHR40447">
    <property type="entry name" value="ANAEROBIC SULFITE REDUCTASE SUBUNIT A"/>
    <property type="match status" value="1"/>
</dbReference>
<comment type="caution">
    <text evidence="5">The sequence shown here is derived from an EMBL/GenBank/DDBJ whole genome shotgun (WGS) entry which is preliminary data.</text>
</comment>
<protein>
    <submittedName>
        <fullName evidence="5">Sulfite reductase</fullName>
    </submittedName>
</protein>
<dbReference type="OrthoDB" id="9796486at2"/>